<reference evidence="10 11" key="1">
    <citation type="journal article" date="2016" name="Fungal Biol.">
        <title>The genome of Xylona heveae provides a window into fungal endophytism.</title>
        <authorList>
            <person name="Gazis R."/>
            <person name="Kuo A."/>
            <person name="Riley R."/>
            <person name="LaButti K."/>
            <person name="Lipzen A."/>
            <person name="Lin J."/>
            <person name="Amirebrahimi M."/>
            <person name="Hesse C.N."/>
            <person name="Spatafora J.W."/>
            <person name="Henrissat B."/>
            <person name="Hainaut M."/>
            <person name="Grigoriev I.V."/>
            <person name="Hibbett D.S."/>
        </authorList>
    </citation>
    <scope>NUCLEOTIDE SEQUENCE [LARGE SCALE GENOMIC DNA]</scope>
    <source>
        <strain evidence="10 11">TC161</strain>
    </source>
</reference>
<dbReference type="EMBL" id="KV407464">
    <property type="protein sequence ID" value="KZF20063.1"/>
    <property type="molecule type" value="Genomic_DNA"/>
</dbReference>
<dbReference type="STRING" id="1328760.A0A165A7I6"/>
<dbReference type="Pfam" id="PF01556">
    <property type="entry name" value="DnaJ_C"/>
    <property type="match status" value="1"/>
</dbReference>
<dbReference type="PRINTS" id="PR00625">
    <property type="entry name" value="JDOMAIN"/>
</dbReference>
<feature type="chain" id="PRO_5007855174" evidence="7">
    <location>
        <begin position="21"/>
        <end position="411"/>
    </location>
</feature>
<dbReference type="Proteomes" id="UP000076632">
    <property type="component" value="Unassembled WGS sequence"/>
</dbReference>
<evidence type="ECO:0000256" key="2">
    <source>
        <dbReference type="ARBA" id="ARBA00022737"/>
    </source>
</evidence>
<dbReference type="PANTHER" id="PTHR43888">
    <property type="entry name" value="DNAJ-LIKE-2, ISOFORM A-RELATED"/>
    <property type="match status" value="1"/>
</dbReference>
<dbReference type="RefSeq" id="XP_018185618.1">
    <property type="nucleotide sequence ID" value="XM_018330334.1"/>
</dbReference>
<dbReference type="CDD" id="cd10719">
    <property type="entry name" value="DnaJ_zf"/>
    <property type="match status" value="1"/>
</dbReference>
<dbReference type="InParanoid" id="A0A165A7I6"/>
<dbReference type="AlphaFoldDB" id="A0A165A7I6"/>
<keyword evidence="5" id="KW-0143">Chaperone</keyword>
<keyword evidence="2" id="KW-0677">Repeat</keyword>
<dbReference type="SUPFAM" id="SSF49493">
    <property type="entry name" value="HSP40/DnaJ peptide-binding domain"/>
    <property type="match status" value="2"/>
</dbReference>
<dbReference type="InterPro" id="IPR002939">
    <property type="entry name" value="DnaJ_C"/>
</dbReference>
<dbReference type="InterPro" id="IPR001623">
    <property type="entry name" value="DnaJ_domain"/>
</dbReference>
<protein>
    <submittedName>
        <fullName evidence="10">DnaJ-domain-containing protein</fullName>
    </submittedName>
</protein>
<keyword evidence="3 6" id="KW-0863">Zinc-finger</keyword>
<evidence type="ECO:0000256" key="5">
    <source>
        <dbReference type="ARBA" id="ARBA00023186"/>
    </source>
</evidence>
<gene>
    <name evidence="10" type="ORF">L228DRAFT_223988</name>
</gene>
<dbReference type="FunCoup" id="A0A165A7I6">
    <property type="interactions" value="428"/>
</dbReference>
<dbReference type="CDD" id="cd10747">
    <property type="entry name" value="DnaJ_C"/>
    <property type="match status" value="1"/>
</dbReference>
<dbReference type="GO" id="GO:0008270">
    <property type="term" value="F:zinc ion binding"/>
    <property type="evidence" value="ECO:0007669"/>
    <property type="project" value="UniProtKB-KW"/>
</dbReference>
<evidence type="ECO:0000313" key="11">
    <source>
        <dbReference type="Proteomes" id="UP000076632"/>
    </source>
</evidence>
<evidence type="ECO:0000256" key="1">
    <source>
        <dbReference type="ARBA" id="ARBA00022723"/>
    </source>
</evidence>
<dbReference type="SMART" id="SM00271">
    <property type="entry name" value="DnaJ"/>
    <property type="match status" value="1"/>
</dbReference>
<dbReference type="OMA" id="KWHEDGD"/>
<evidence type="ECO:0000259" key="9">
    <source>
        <dbReference type="PROSITE" id="PS51188"/>
    </source>
</evidence>
<dbReference type="GO" id="GO:0051082">
    <property type="term" value="F:unfolded protein binding"/>
    <property type="evidence" value="ECO:0007669"/>
    <property type="project" value="InterPro"/>
</dbReference>
<dbReference type="CDD" id="cd06257">
    <property type="entry name" value="DnaJ"/>
    <property type="match status" value="1"/>
</dbReference>
<dbReference type="PROSITE" id="PS51188">
    <property type="entry name" value="ZF_CR"/>
    <property type="match status" value="1"/>
</dbReference>
<dbReference type="PROSITE" id="PS50076">
    <property type="entry name" value="DNAJ_2"/>
    <property type="match status" value="1"/>
</dbReference>
<feature type="zinc finger region" description="CR-type" evidence="6">
    <location>
        <begin position="146"/>
        <end position="228"/>
    </location>
</feature>
<evidence type="ECO:0000256" key="7">
    <source>
        <dbReference type="SAM" id="SignalP"/>
    </source>
</evidence>
<evidence type="ECO:0000256" key="4">
    <source>
        <dbReference type="ARBA" id="ARBA00022833"/>
    </source>
</evidence>
<evidence type="ECO:0000259" key="8">
    <source>
        <dbReference type="PROSITE" id="PS50076"/>
    </source>
</evidence>
<keyword evidence="7" id="KW-0732">Signal</keyword>
<keyword evidence="1 6" id="KW-0479">Metal-binding</keyword>
<dbReference type="InterPro" id="IPR018253">
    <property type="entry name" value="DnaJ_domain_CS"/>
</dbReference>
<accession>A0A165A7I6</accession>
<dbReference type="InterPro" id="IPR008971">
    <property type="entry name" value="HSP40/DnaJ_pept-bd"/>
</dbReference>
<dbReference type="PROSITE" id="PS00636">
    <property type="entry name" value="DNAJ_1"/>
    <property type="match status" value="1"/>
</dbReference>
<sequence length="411" mass="46477">MLFFSSFCLLLCILPLAVLCAEDFYKLLGIDKSASDREIKKAYRTLSKQFHPDKNPNDEAAHHKFVDISEAYEVLIDQETRKIYDQYGHDGLAQHKQGGGPQHHDPFDLFSRFFGGGGHFGHGGGQRRGPDMEVRVDVPLRDFYNGQETEFSIERQQICEDCEGSGSADGQVETCSVCGGRGMKIQKMMLAPGIFQQMQSMCDSCGGKGKTIKHACPVCKGSRVVKKASSHSLHIEKGMPRDMRIPYENEADESPDWVAGDLVVHLSEKEPELGREDEERTDGTFFRRKGKDLFWREVLSLREAWLGDWTRNLTHLDGHVVRLGRKRGQTVQPNSVEVIPEEGMPIWHEEGGHSAEEFGALHVEYVVVLPDQMDKAMEKEFWGVWEKWRKKSGVDLAKDSGRPVKSSHDEL</sequence>
<proteinExistence type="predicted"/>
<dbReference type="FunFam" id="2.10.230.10:FF:000001">
    <property type="entry name" value="DnaJ subfamily A member 2"/>
    <property type="match status" value="1"/>
</dbReference>
<keyword evidence="11" id="KW-1185">Reference proteome</keyword>
<dbReference type="GeneID" id="28895471"/>
<dbReference type="InterPro" id="IPR036410">
    <property type="entry name" value="HSP_DnaJ_Cys-rich_dom_sf"/>
</dbReference>
<dbReference type="OrthoDB" id="550424at2759"/>
<organism evidence="10 11">
    <name type="scientific">Xylona heveae (strain CBS 132557 / TC161)</name>
    <dbReference type="NCBI Taxonomy" id="1328760"/>
    <lineage>
        <taxon>Eukaryota</taxon>
        <taxon>Fungi</taxon>
        <taxon>Dikarya</taxon>
        <taxon>Ascomycota</taxon>
        <taxon>Pezizomycotina</taxon>
        <taxon>Xylonomycetes</taxon>
        <taxon>Xylonales</taxon>
        <taxon>Xylonaceae</taxon>
        <taxon>Xylona</taxon>
    </lineage>
</organism>
<dbReference type="InterPro" id="IPR036869">
    <property type="entry name" value="J_dom_sf"/>
</dbReference>
<dbReference type="InterPro" id="IPR001305">
    <property type="entry name" value="HSP_DnaJ_Cys-rich_dom"/>
</dbReference>
<dbReference type="Pfam" id="PF00684">
    <property type="entry name" value="DnaJ_CXXCXGXG"/>
    <property type="match status" value="1"/>
</dbReference>
<feature type="domain" description="J" evidence="8">
    <location>
        <begin position="23"/>
        <end position="88"/>
    </location>
</feature>
<feature type="domain" description="CR-type" evidence="9">
    <location>
        <begin position="146"/>
        <end position="228"/>
    </location>
</feature>
<dbReference type="GO" id="GO:0006457">
    <property type="term" value="P:protein folding"/>
    <property type="evidence" value="ECO:0007669"/>
    <property type="project" value="InterPro"/>
</dbReference>
<dbReference type="SUPFAM" id="SSF46565">
    <property type="entry name" value="Chaperone J-domain"/>
    <property type="match status" value="1"/>
</dbReference>
<name>A0A165A7I6_XYLHT</name>
<dbReference type="Gene3D" id="2.60.260.20">
    <property type="entry name" value="Urease metallochaperone UreE, N-terminal domain"/>
    <property type="match status" value="2"/>
</dbReference>
<feature type="signal peptide" evidence="7">
    <location>
        <begin position="1"/>
        <end position="20"/>
    </location>
</feature>
<evidence type="ECO:0000313" key="10">
    <source>
        <dbReference type="EMBL" id="KZF20063.1"/>
    </source>
</evidence>
<dbReference type="InterPro" id="IPR044713">
    <property type="entry name" value="DNJA1/2-like"/>
</dbReference>
<dbReference type="Gene3D" id="2.10.230.10">
    <property type="entry name" value="Heat shock protein DnaJ, cysteine-rich domain"/>
    <property type="match status" value="1"/>
</dbReference>
<keyword evidence="4 6" id="KW-0862">Zinc</keyword>
<dbReference type="SUPFAM" id="SSF57938">
    <property type="entry name" value="DnaJ/Hsp40 cysteine-rich domain"/>
    <property type="match status" value="1"/>
</dbReference>
<evidence type="ECO:0000256" key="3">
    <source>
        <dbReference type="ARBA" id="ARBA00022771"/>
    </source>
</evidence>
<dbReference type="Pfam" id="PF00226">
    <property type="entry name" value="DnaJ"/>
    <property type="match status" value="1"/>
</dbReference>
<dbReference type="Gene3D" id="1.10.287.110">
    <property type="entry name" value="DnaJ domain"/>
    <property type="match status" value="1"/>
</dbReference>
<dbReference type="GO" id="GO:0030544">
    <property type="term" value="F:Hsp70 protein binding"/>
    <property type="evidence" value="ECO:0007669"/>
    <property type="project" value="InterPro"/>
</dbReference>
<evidence type="ECO:0000256" key="6">
    <source>
        <dbReference type="PROSITE-ProRule" id="PRU00546"/>
    </source>
</evidence>